<feature type="domain" description="Histone deacetylase" evidence="2">
    <location>
        <begin position="33"/>
        <end position="312"/>
    </location>
</feature>
<evidence type="ECO:0000256" key="1">
    <source>
        <dbReference type="ARBA" id="ARBA00048287"/>
    </source>
</evidence>
<comment type="catalytic activity">
    <reaction evidence="1">
        <text>N(6)-acetyl-L-lysyl-[histone] + H2O = L-lysyl-[histone] + acetate</text>
        <dbReference type="Rhea" id="RHEA:58196"/>
        <dbReference type="Rhea" id="RHEA-COMP:9845"/>
        <dbReference type="Rhea" id="RHEA-COMP:11338"/>
        <dbReference type="ChEBI" id="CHEBI:15377"/>
        <dbReference type="ChEBI" id="CHEBI:29969"/>
        <dbReference type="ChEBI" id="CHEBI:30089"/>
        <dbReference type="ChEBI" id="CHEBI:61930"/>
        <dbReference type="EC" id="3.5.1.98"/>
    </reaction>
</comment>
<reference evidence="4" key="1">
    <citation type="submission" date="2010-08" db="EMBL/GenBank/DDBJ databases">
        <authorList>
            <consortium name="Caenorhabditis japonica Sequencing Consortium"/>
            <person name="Wilson R.K."/>
        </authorList>
    </citation>
    <scope>NUCLEOTIDE SEQUENCE [LARGE SCALE GENOMIC DNA]</scope>
    <source>
        <strain evidence="4">DF5081</strain>
    </source>
</reference>
<dbReference type="GO" id="GO:0000118">
    <property type="term" value="C:histone deacetylase complex"/>
    <property type="evidence" value="ECO:0007669"/>
    <property type="project" value="TreeGrafter"/>
</dbReference>
<sequence>MAPDPRKMYLIMDEQEEKHDQPWPSYHIETPRRLESTGLYSDSRIHHLPRREATLDEIESVHTKRYVQDVKSTETMTVVQQEQFCTNYEDIYVNSATWRRAKLAAASAIDLAIECATHKKPGIAFVRPPGHHAMPDEGCGFCIFNNVAIAAKQAIKRGVAKRVLIVDYDVHAANGTQECIEGEEGIQLISIHRYEHGKFWPNMPQTGIYHKYKNTMNLPLNATGMSDREYFALFSHIILPVAYSYRPDLILVSSGFDASIGDPEGYMNVTPSGFATMIRKLMDTGVPVAAILEGGYFLDALAADSEYVVRAMLGEAVPKSVELSLRPHPLVAETISRIYQRYQNSFPFFRKVQELRELLLETKFDTRTEQTTDYTGERVVCAPYDTRGIYTPLSDEKVDEFRKELAEILNEDKLKKLENFDEKMAKPLEFSTGTPTNCLKYDDDLEKIVFGDGNAVRLFATLLFRLPFDPLFALGHIPDTIPNFQDIQLHDSLKEIRKDIKFFCLAFWVMPTIF</sequence>
<dbReference type="Proteomes" id="UP000005237">
    <property type="component" value="Unassembled WGS sequence"/>
</dbReference>
<dbReference type="PRINTS" id="PR01270">
    <property type="entry name" value="HDASUPER"/>
</dbReference>
<evidence type="ECO:0000259" key="2">
    <source>
        <dbReference type="Pfam" id="PF00850"/>
    </source>
</evidence>
<protein>
    <submittedName>
        <fullName evidence="3">Histone deacetylase</fullName>
    </submittedName>
</protein>
<accession>A0A8R1HPF9</accession>
<dbReference type="AlphaFoldDB" id="A0A8R1HPF9"/>
<dbReference type="InterPro" id="IPR023696">
    <property type="entry name" value="Ureohydrolase_dom_sf"/>
</dbReference>
<dbReference type="Pfam" id="PF00850">
    <property type="entry name" value="Hist_deacetyl"/>
    <property type="match status" value="1"/>
</dbReference>
<keyword evidence="4" id="KW-1185">Reference proteome</keyword>
<evidence type="ECO:0000313" key="3">
    <source>
        <dbReference type="EnsemblMetazoa" id="CJA07923a.1"/>
    </source>
</evidence>
<name>A0A8R1HPF9_CAEJA</name>
<dbReference type="InterPro" id="IPR037138">
    <property type="entry name" value="His_deacetylse_dom_sf"/>
</dbReference>
<dbReference type="PANTHER" id="PTHR10625">
    <property type="entry name" value="HISTONE DEACETYLASE HDAC1-RELATED"/>
    <property type="match status" value="1"/>
</dbReference>
<dbReference type="GO" id="GO:0141221">
    <property type="term" value="F:histone deacetylase activity, hydrolytic mechanism"/>
    <property type="evidence" value="ECO:0007669"/>
    <property type="project" value="UniProtKB-EC"/>
</dbReference>
<proteinExistence type="predicted"/>
<dbReference type="EnsemblMetazoa" id="CJA07923a.1">
    <property type="protein sequence ID" value="CJA07923a.1"/>
    <property type="gene ID" value="WBGene00127127"/>
</dbReference>
<dbReference type="GO" id="GO:0040029">
    <property type="term" value="P:epigenetic regulation of gene expression"/>
    <property type="evidence" value="ECO:0007669"/>
    <property type="project" value="TreeGrafter"/>
</dbReference>
<dbReference type="PANTHER" id="PTHR10625:SF45">
    <property type="entry name" value="HISTONE DEACETYLASE DOMAIN-CONTAINING PROTEIN"/>
    <property type="match status" value="1"/>
</dbReference>
<reference evidence="3" key="2">
    <citation type="submission" date="2022-06" db="UniProtKB">
        <authorList>
            <consortium name="EnsemblMetazoa"/>
        </authorList>
    </citation>
    <scope>IDENTIFICATION</scope>
    <source>
        <strain evidence="3">DF5081</strain>
    </source>
</reference>
<dbReference type="Gene3D" id="3.40.800.20">
    <property type="entry name" value="Histone deacetylase domain"/>
    <property type="match status" value="1"/>
</dbReference>
<evidence type="ECO:0000313" key="4">
    <source>
        <dbReference type="Proteomes" id="UP000005237"/>
    </source>
</evidence>
<dbReference type="SUPFAM" id="SSF52768">
    <property type="entry name" value="Arginase/deacetylase"/>
    <property type="match status" value="1"/>
</dbReference>
<dbReference type="InterPro" id="IPR023801">
    <property type="entry name" value="His_deacetylse_dom"/>
</dbReference>
<dbReference type="OMA" id="PAGYYWM"/>
<dbReference type="InterPro" id="IPR000286">
    <property type="entry name" value="HDACs"/>
</dbReference>
<organism evidence="3 4">
    <name type="scientific">Caenorhabditis japonica</name>
    <dbReference type="NCBI Taxonomy" id="281687"/>
    <lineage>
        <taxon>Eukaryota</taxon>
        <taxon>Metazoa</taxon>
        <taxon>Ecdysozoa</taxon>
        <taxon>Nematoda</taxon>
        <taxon>Chromadorea</taxon>
        <taxon>Rhabditida</taxon>
        <taxon>Rhabditina</taxon>
        <taxon>Rhabditomorpha</taxon>
        <taxon>Rhabditoidea</taxon>
        <taxon>Rhabditidae</taxon>
        <taxon>Peloderinae</taxon>
        <taxon>Caenorhabditis</taxon>
    </lineage>
</organism>